<sequence>MSSTAEIRKTIEASLRHFILAYKDAAEQNDASLVNRNTTPDCTRHLLPVSLCTSLGAPADFVIDNAEYERLTAEDLLIGGASCMTSSDMVFHDGEVLVMEHTWALDFTEDGSKVKKVVEFCDQDSVHKLMAKAKQEKEKSQAK</sequence>
<comment type="caution">
    <text evidence="1">The sequence shown here is derived from an EMBL/GenBank/DDBJ whole genome shotgun (WGS) entry which is preliminary data.</text>
</comment>
<evidence type="ECO:0000313" key="1">
    <source>
        <dbReference type="EMBL" id="KAJ3530483.1"/>
    </source>
</evidence>
<evidence type="ECO:0000313" key="2">
    <source>
        <dbReference type="Proteomes" id="UP001148629"/>
    </source>
</evidence>
<dbReference type="EMBL" id="JANRMS010001166">
    <property type="protein sequence ID" value="KAJ3530483.1"/>
    <property type="molecule type" value="Genomic_DNA"/>
</dbReference>
<accession>A0ACC1S292</accession>
<gene>
    <name evidence="1" type="ORF">NM208_g9312</name>
</gene>
<name>A0ACC1S292_9HYPO</name>
<organism evidence="1 2">
    <name type="scientific">Fusarium decemcellulare</name>
    <dbReference type="NCBI Taxonomy" id="57161"/>
    <lineage>
        <taxon>Eukaryota</taxon>
        <taxon>Fungi</taxon>
        <taxon>Dikarya</taxon>
        <taxon>Ascomycota</taxon>
        <taxon>Pezizomycotina</taxon>
        <taxon>Sordariomycetes</taxon>
        <taxon>Hypocreomycetidae</taxon>
        <taxon>Hypocreales</taxon>
        <taxon>Nectriaceae</taxon>
        <taxon>Fusarium</taxon>
        <taxon>Fusarium decemcellulare species complex</taxon>
    </lineage>
</organism>
<keyword evidence="2" id="KW-1185">Reference proteome</keyword>
<reference evidence="1" key="1">
    <citation type="submission" date="2022-08" db="EMBL/GenBank/DDBJ databases">
        <title>Genome Sequence of Fusarium decemcellulare.</title>
        <authorList>
            <person name="Buettner E."/>
        </authorList>
    </citation>
    <scope>NUCLEOTIDE SEQUENCE</scope>
    <source>
        <strain evidence="1">Babe19</strain>
    </source>
</reference>
<dbReference type="Proteomes" id="UP001148629">
    <property type="component" value="Unassembled WGS sequence"/>
</dbReference>
<proteinExistence type="predicted"/>
<protein>
    <submittedName>
        <fullName evidence="1">Uncharacterized protein</fullName>
    </submittedName>
</protein>